<organism evidence="4 5">
    <name type="scientific">Gordonia westfalica</name>
    <dbReference type="NCBI Taxonomy" id="158898"/>
    <lineage>
        <taxon>Bacteria</taxon>
        <taxon>Bacillati</taxon>
        <taxon>Actinomycetota</taxon>
        <taxon>Actinomycetes</taxon>
        <taxon>Mycobacteriales</taxon>
        <taxon>Gordoniaceae</taxon>
        <taxon>Gordonia</taxon>
    </lineage>
</organism>
<protein>
    <submittedName>
        <fullName evidence="4">PQQ-dependent sugar dehydrogenase</fullName>
    </submittedName>
</protein>
<dbReference type="InterPro" id="IPR011041">
    <property type="entry name" value="Quinoprot_gluc/sorb_DH_b-prop"/>
</dbReference>
<proteinExistence type="predicted"/>
<feature type="region of interest" description="Disordered" evidence="1">
    <location>
        <begin position="23"/>
        <end position="55"/>
    </location>
</feature>
<feature type="signal peptide" evidence="2">
    <location>
        <begin position="1"/>
        <end position="22"/>
    </location>
</feature>
<feature type="domain" description="Glucose/Sorbosone dehydrogenase" evidence="3">
    <location>
        <begin position="65"/>
        <end position="355"/>
    </location>
</feature>
<dbReference type="Proteomes" id="UP001265083">
    <property type="component" value="Unassembled WGS sequence"/>
</dbReference>
<evidence type="ECO:0000313" key="4">
    <source>
        <dbReference type="EMBL" id="MDS1115984.1"/>
    </source>
</evidence>
<accession>A0ABU2GYF9</accession>
<dbReference type="InterPro" id="IPR011042">
    <property type="entry name" value="6-blade_b-propeller_TolB-like"/>
</dbReference>
<dbReference type="PROSITE" id="PS51257">
    <property type="entry name" value="PROKAR_LIPOPROTEIN"/>
    <property type="match status" value="1"/>
</dbReference>
<evidence type="ECO:0000313" key="5">
    <source>
        <dbReference type="Proteomes" id="UP001265083"/>
    </source>
</evidence>
<dbReference type="RefSeq" id="WP_310951849.1">
    <property type="nucleotide sequence ID" value="NZ_JAVLUS010000018.1"/>
</dbReference>
<evidence type="ECO:0000256" key="2">
    <source>
        <dbReference type="SAM" id="SignalP"/>
    </source>
</evidence>
<dbReference type="EMBL" id="JAVLUS010000018">
    <property type="protein sequence ID" value="MDS1115984.1"/>
    <property type="molecule type" value="Genomic_DNA"/>
</dbReference>
<evidence type="ECO:0000259" key="3">
    <source>
        <dbReference type="Pfam" id="PF07995"/>
    </source>
</evidence>
<gene>
    <name evidence="4" type="ORF">RD149_19745</name>
</gene>
<name>A0ABU2GYF9_9ACTN</name>
<evidence type="ECO:0000256" key="1">
    <source>
        <dbReference type="SAM" id="MobiDB-lite"/>
    </source>
</evidence>
<keyword evidence="5" id="KW-1185">Reference proteome</keyword>
<dbReference type="PANTHER" id="PTHR19328">
    <property type="entry name" value="HEDGEHOG-INTERACTING PROTEIN"/>
    <property type="match status" value="1"/>
</dbReference>
<feature type="compositionally biased region" description="Low complexity" evidence="1">
    <location>
        <begin position="32"/>
        <end position="52"/>
    </location>
</feature>
<dbReference type="PANTHER" id="PTHR19328:SF13">
    <property type="entry name" value="HIPL1 PROTEIN"/>
    <property type="match status" value="1"/>
</dbReference>
<sequence length="373" mass="39350">MHRRDFLAAVALGGLGVVAACAPDSSSRTTGTPASDPSAPGTPAPSTGTATTVDPTRITTVASGLNVPWAFAFLRDGSALVTQRDDATVVRVVPGRPVTTVGDVADAAPRGEGGLQGIALAPGDESALYLYYTTDHDNRLIRMEFDGDRLTDPRPLLTGLDFASNHHGGALLFDSTGHLFVAVGDAAEPDVAQDVRLLNGKILRVDRDGRAAAGNPFGNEVWSYGHRNIEGLAFDSANRLWATEFGQNDQDELNLIRRGGNYGWPTVEGESDDPRFVAPQATWSTSEASPAGLAILGDRAYMAALRGRRLWEIPLAGESAGRPVDVLADTFGRLRAVAVAPDGALWLGTSNTDGRGRPVEGDDRILRVPFAAT</sequence>
<reference evidence="4 5" key="1">
    <citation type="submission" date="2023-08" db="EMBL/GenBank/DDBJ databases">
        <title>Bioegradation of LLDPE and BLDPE plastic by marine bacteria from coast plastic debris.</title>
        <authorList>
            <person name="Rong Z."/>
        </authorList>
    </citation>
    <scope>NUCLEOTIDE SEQUENCE [LARGE SCALE GENOMIC DNA]</scope>
    <source>
        <strain evidence="4 5">Z-2</strain>
    </source>
</reference>
<dbReference type="Pfam" id="PF07995">
    <property type="entry name" value="GSDH"/>
    <property type="match status" value="1"/>
</dbReference>
<dbReference type="Gene3D" id="2.120.10.30">
    <property type="entry name" value="TolB, C-terminal domain"/>
    <property type="match status" value="1"/>
</dbReference>
<keyword evidence="2" id="KW-0732">Signal</keyword>
<dbReference type="InterPro" id="IPR012938">
    <property type="entry name" value="Glc/Sorbosone_DH"/>
</dbReference>
<feature type="chain" id="PRO_5047336614" evidence="2">
    <location>
        <begin position="23"/>
        <end position="373"/>
    </location>
</feature>
<comment type="caution">
    <text evidence="4">The sequence shown here is derived from an EMBL/GenBank/DDBJ whole genome shotgun (WGS) entry which is preliminary data.</text>
</comment>
<dbReference type="SUPFAM" id="SSF50952">
    <property type="entry name" value="Soluble quinoprotein glucose dehydrogenase"/>
    <property type="match status" value="1"/>
</dbReference>